<feature type="transmembrane region" description="Helical" evidence="6">
    <location>
        <begin position="204"/>
        <end position="222"/>
    </location>
</feature>
<dbReference type="PANTHER" id="PTHR30485:SF0">
    <property type="entry name" value="NI_FE-HYDROGENASE 1 B-TYPE CYTOCHROME SUBUNIT-RELATED"/>
    <property type="match status" value="1"/>
</dbReference>
<sequence>MASGEGRREKIIEKFLNFYLVLYMDRVEVVSIGYRVAHQWNLLLFTVLAITGGALFAIEVLAPLVYAVGAPLAAAVGTDAVTAGVQLFRIAHRFLGHIWGALLLVYAVNLLLFKKVRIFDAFRKPLGQQIREAKALAGHYLFGKPLPEDVKASMERHNVFVAYMALVLIASVVLLSISGVALVYRDALGLSLAEARLMLLLHDVGFALGLLFVALHIFAVLHPTNRPLLNAMFSDGTIPLDWAKTHMPNYLRRRGIAV</sequence>
<proteinExistence type="predicted"/>
<dbReference type="AlphaFoldDB" id="A1RQW0"/>
<dbReference type="InterPro" id="IPR051542">
    <property type="entry name" value="Hydrogenase_cytochrome"/>
</dbReference>
<protein>
    <submittedName>
        <fullName evidence="8">Formate dehydrogenase, cytochrome b556 subunit (Formate dehydrogenase gamma subunit)</fullName>
    </submittedName>
</protein>
<dbReference type="Gene3D" id="1.20.950.20">
    <property type="entry name" value="Transmembrane di-heme cytochromes, Chain C"/>
    <property type="match status" value="1"/>
</dbReference>
<comment type="subcellular location">
    <subcellularLocation>
        <location evidence="1">Cell membrane</location>
        <topology evidence="1">Multi-pass membrane protein</topology>
    </subcellularLocation>
</comment>
<dbReference type="Proteomes" id="UP000002595">
    <property type="component" value="Chromosome"/>
</dbReference>
<evidence type="ECO:0000259" key="7">
    <source>
        <dbReference type="Pfam" id="PF01292"/>
    </source>
</evidence>
<dbReference type="GO" id="GO:0020037">
    <property type="term" value="F:heme binding"/>
    <property type="evidence" value="ECO:0007669"/>
    <property type="project" value="TreeGrafter"/>
</dbReference>
<evidence type="ECO:0000313" key="9">
    <source>
        <dbReference type="Proteomes" id="UP000002595"/>
    </source>
</evidence>
<evidence type="ECO:0000313" key="8">
    <source>
        <dbReference type="EMBL" id="ABL87342.1"/>
    </source>
</evidence>
<dbReference type="GO" id="GO:0005886">
    <property type="term" value="C:plasma membrane"/>
    <property type="evidence" value="ECO:0007669"/>
    <property type="project" value="UniProtKB-SubCell"/>
</dbReference>
<keyword evidence="5 6" id="KW-0472">Membrane</keyword>
<evidence type="ECO:0000256" key="1">
    <source>
        <dbReference type="ARBA" id="ARBA00004651"/>
    </source>
</evidence>
<dbReference type="HOGENOM" id="CLU_1154403_0_0_2"/>
<feature type="transmembrane region" description="Helical" evidence="6">
    <location>
        <begin position="94"/>
        <end position="113"/>
    </location>
</feature>
<dbReference type="SUPFAM" id="SSF81342">
    <property type="entry name" value="Transmembrane di-heme cytochromes"/>
    <property type="match status" value="1"/>
</dbReference>
<evidence type="ECO:0000256" key="4">
    <source>
        <dbReference type="ARBA" id="ARBA00022989"/>
    </source>
</evidence>
<dbReference type="InterPro" id="IPR011577">
    <property type="entry name" value="Cyt_b561_bac/Ni-Hgenase"/>
</dbReference>
<name>A1RQW0_PYRIL</name>
<evidence type="ECO:0000256" key="6">
    <source>
        <dbReference type="SAM" id="Phobius"/>
    </source>
</evidence>
<organism evidence="8 9">
    <name type="scientific">Pyrobaculum islandicum (strain DSM 4184 / JCM 9189 / GEO3)</name>
    <dbReference type="NCBI Taxonomy" id="384616"/>
    <lineage>
        <taxon>Archaea</taxon>
        <taxon>Thermoproteota</taxon>
        <taxon>Thermoprotei</taxon>
        <taxon>Thermoproteales</taxon>
        <taxon>Thermoproteaceae</taxon>
        <taxon>Pyrobaculum</taxon>
    </lineage>
</organism>
<dbReference type="eggNOG" id="arCOG05636">
    <property type="taxonomic scope" value="Archaea"/>
</dbReference>
<dbReference type="EMBL" id="CP000504">
    <property type="protein sequence ID" value="ABL87342.1"/>
    <property type="molecule type" value="Genomic_DNA"/>
</dbReference>
<dbReference type="GO" id="GO:0009055">
    <property type="term" value="F:electron transfer activity"/>
    <property type="evidence" value="ECO:0007669"/>
    <property type="project" value="InterPro"/>
</dbReference>
<feature type="transmembrane region" description="Helical" evidence="6">
    <location>
        <begin position="160"/>
        <end position="184"/>
    </location>
</feature>
<evidence type="ECO:0000256" key="2">
    <source>
        <dbReference type="ARBA" id="ARBA00022475"/>
    </source>
</evidence>
<keyword evidence="2" id="KW-1003">Cell membrane</keyword>
<keyword evidence="4 6" id="KW-1133">Transmembrane helix</keyword>
<dbReference type="KEGG" id="pis:Pisl_0160"/>
<dbReference type="Pfam" id="PF01292">
    <property type="entry name" value="Ni_hydr_CYTB"/>
    <property type="match status" value="1"/>
</dbReference>
<dbReference type="GO" id="GO:0022904">
    <property type="term" value="P:respiratory electron transport chain"/>
    <property type="evidence" value="ECO:0007669"/>
    <property type="project" value="InterPro"/>
</dbReference>
<dbReference type="PANTHER" id="PTHR30485">
    <property type="entry name" value="NI/FE-HYDROGENASE 1 B-TYPE CYTOCHROME SUBUNIT"/>
    <property type="match status" value="1"/>
</dbReference>
<keyword evidence="3 6" id="KW-0812">Transmembrane</keyword>
<keyword evidence="9" id="KW-1185">Reference proteome</keyword>
<evidence type="ECO:0000256" key="3">
    <source>
        <dbReference type="ARBA" id="ARBA00022692"/>
    </source>
</evidence>
<feature type="transmembrane region" description="Helical" evidence="6">
    <location>
        <begin position="40"/>
        <end position="58"/>
    </location>
</feature>
<feature type="domain" description="Cytochrome b561 bacterial/Ni-hydrogenase" evidence="7">
    <location>
        <begin position="31"/>
        <end position="234"/>
    </location>
</feature>
<dbReference type="InterPro" id="IPR016174">
    <property type="entry name" value="Di-haem_cyt_TM"/>
</dbReference>
<accession>A1RQW0</accession>
<gene>
    <name evidence="8" type="ordered locus">Pisl_0160</name>
</gene>
<reference evidence="8" key="1">
    <citation type="submission" date="2006-12" db="EMBL/GenBank/DDBJ databases">
        <title>Complete sequence of Pyrobaculum islandicum DSM 4184.</title>
        <authorList>
            <person name="Copeland A."/>
            <person name="Lucas S."/>
            <person name="Lapidus A."/>
            <person name="Barry K."/>
            <person name="Detter J.C."/>
            <person name="Glavina del Rio T."/>
            <person name="Dalin E."/>
            <person name="Tice H."/>
            <person name="Pitluck S."/>
            <person name="Meincke L."/>
            <person name="Brettin T."/>
            <person name="Bruce D."/>
            <person name="Han C."/>
            <person name="Tapia R."/>
            <person name="Gilna P."/>
            <person name="Schmutz J."/>
            <person name="Larimer F."/>
            <person name="Land M."/>
            <person name="Hauser L."/>
            <person name="Kyrpides N."/>
            <person name="Mikhailova N."/>
            <person name="Cozen A.E."/>
            <person name="Fitz-Gibbon S.T."/>
            <person name="House C.H."/>
            <person name="Saltikov C."/>
            <person name="Lowe T."/>
            <person name="Richardson P."/>
        </authorList>
    </citation>
    <scope>NUCLEOTIDE SEQUENCE [LARGE SCALE GENOMIC DNA]</scope>
    <source>
        <strain evidence="8">DSM 4184</strain>
    </source>
</reference>
<evidence type="ECO:0000256" key="5">
    <source>
        <dbReference type="ARBA" id="ARBA00023136"/>
    </source>
</evidence>
<dbReference type="STRING" id="384616.Pisl_0160"/>